<dbReference type="OrthoDB" id="9048597at2759"/>
<dbReference type="InterPro" id="IPR003879">
    <property type="entry name" value="Butyrophylin_SPRY"/>
</dbReference>
<dbReference type="Ensembl" id="ENSNNAT00000004185.1">
    <property type="protein sequence ID" value="ENSNNAP00000003999.1"/>
    <property type="gene ID" value="ENSNNAG00000002706.1"/>
</dbReference>
<organism evidence="5 6">
    <name type="scientific">Naja naja</name>
    <name type="common">Indian cobra</name>
    <dbReference type="NCBI Taxonomy" id="35670"/>
    <lineage>
        <taxon>Eukaryota</taxon>
        <taxon>Metazoa</taxon>
        <taxon>Chordata</taxon>
        <taxon>Craniata</taxon>
        <taxon>Vertebrata</taxon>
        <taxon>Euteleostomi</taxon>
        <taxon>Lepidosauria</taxon>
        <taxon>Squamata</taxon>
        <taxon>Bifurcata</taxon>
        <taxon>Unidentata</taxon>
        <taxon>Episquamata</taxon>
        <taxon>Toxicofera</taxon>
        <taxon>Serpentes</taxon>
        <taxon>Colubroidea</taxon>
        <taxon>Elapidae</taxon>
        <taxon>Elapinae</taxon>
        <taxon>Naja</taxon>
    </lineage>
</organism>
<evidence type="ECO:0000313" key="6">
    <source>
        <dbReference type="Proteomes" id="UP000694559"/>
    </source>
</evidence>
<sequence>MTPSPLLDNLIYDTPRGRGEQGRSSSVCWADRYQRFPETPERFDRELCVLGCEGFTTGWHWWEVTVQEADDIPAWVKACWAIGVAKESVRRKGSFQMSPKVGIWAMGRSGGESYAFSMVWQPLSLQSRLRRLQVRLDYEAGKVEFLDMETDISLYTFWTGPLLGEMLRPFFYLGKEGVTLQCEEFPRPIKDLRD</sequence>
<dbReference type="InterPro" id="IPR001870">
    <property type="entry name" value="B30.2/SPRY"/>
</dbReference>
<comment type="similarity">
    <text evidence="1">Belongs to the ohanin/vespryn family.</text>
</comment>
<dbReference type="PROSITE" id="PS50188">
    <property type="entry name" value="B302_SPRY"/>
    <property type="match status" value="1"/>
</dbReference>
<dbReference type="Pfam" id="PF13765">
    <property type="entry name" value="PRY"/>
    <property type="match status" value="1"/>
</dbReference>
<evidence type="ECO:0000256" key="1">
    <source>
        <dbReference type="ARBA" id="ARBA00009651"/>
    </source>
</evidence>
<proteinExistence type="inferred from homology"/>
<dbReference type="GeneTree" id="ENSGT01030000234669"/>
<protein>
    <recommendedName>
        <fullName evidence="4">B30.2/SPRY domain-containing protein</fullName>
    </recommendedName>
</protein>
<dbReference type="SMART" id="SM00449">
    <property type="entry name" value="SPRY"/>
    <property type="match status" value="1"/>
</dbReference>
<comment type="function">
    <text evidence="3">Neurotoxin that produces dose-dependent hypolocomotion and hyperalgesia in mice. May directly act on the central nervous system, as it is 6500-fold more potent when administered intracerebroventricularly than intraperitoneal.</text>
</comment>
<dbReference type="OMA" id="NADDVSH"/>
<reference evidence="5" key="1">
    <citation type="submission" date="2025-08" db="UniProtKB">
        <authorList>
            <consortium name="Ensembl"/>
        </authorList>
    </citation>
    <scope>IDENTIFICATION</scope>
</reference>
<keyword evidence="2" id="KW-0528">Neurotoxin</keyword>
<evidence type="ECO:0000259" key="4">
    <source>
        <dbReference type="PROSITE" id="PS50188"/>
    </source>
</evidence>
<dbReference type="Proteomes" id="UP000694559">
    <property type="component" value="Unplaced"/>
</dbReference>
<accession>A0A8C6VF25</accession>
<dbReference type="InterPro" id="IPR013320">
    <property type="entry name" value="ConA-like_dom_sf"/>
</dbReference>
<dbReference type="Gene3D" id="2.60.120.920">
    <property type="match status" value="1"/>
</dbReference>
<dbReference type="SUPFAM" id="SSF49899">
    <property type="entry name" value="Concanavalin A-like lectins/glucanases"/>
    <property type="match status" value="1"/>
</dbReference>
<dbReference type="InterPro" id="IPR006574">
    <property type="entry name" value="PRY"/>
</dbReference>
<dbReference type="InterPro" id="IPR050143">
    <property type="entry name" value="TRIM/RBCC"/>
</dbReference>
<keyword evidence="6" id="KW-1185">Reference proteome</keyword>
<feature type="domain" description="B30.2/SPRY" evidence="4">
    <location>
        <begin position="1"/>
        <end position="189"/>
    </location>
</feature>
<name>A0A8C6VF25_NAJNA</name>
<keyword evidence="2" id="KW-0800">Toxin</keyword>
<reference evidence="5" key="2">
    <citation type="submission" date="2025-09" db="UniProtKB">
        <authorList>
            <consortium name="Ensembl"/>
        </authorList>
    </citation>
    <scope>IDENTIFICATION</scope>
</reference>
<dbReference type="InterPro" id="IPR003877">
    <property type="entry name" value="SPRY_dom"/>
</dbReference>
<dbReference type="AlphaFoldDB" id="A0A8C6VF25"/>
<evidence type="ECO:0000313" key="5">
    <source>
        <dbReference type="Ensembl" id="ENSNNAP00000003999.1"/>
    </source>
</evidence>
<dbReference type="PANTHER" id="PTHR24103">
    <property type="entry name" value="E3 UBIQUITIN-PROTEIN LIGASE TRIM"/>
    <property type="match status" value="1"/>
</dbReference>
<dbReference type="Pfam" id="PF00622">
    <property type="entry name" value="SPRY"/>
    <property type="match status" value="1"/>
</dbReference>
<evidence type="ECO:0000256" key="3">
    <source>
        <dbReference type="ARBA" id="ARBA00034460"/>
    </source>
</evidence>
<dbReference type="InterPro" id="IPR043136">
    <property type="entry name" value="B30.2/SPRY_sf"/>
</dbReference>
<evidence type="ECO:0000256" key="2">
    <source>
        <dbReference type="ARBA" id="ARBA00022699"/>
    </source>
</evidence>
<dbReference type="PRINTS" id="PR01407">
    <property type="entry name" value="BUTYPHLNCDUF"/>
</dbReference>